<sequence length="303" mass="34813">MEVLCMNLQSYLCRNMEAIDGKAKFVVDRWMRDKNEGGGISCVLQDGEVFEKAGVNISVITTTLSEAAIKQMKERSKDLESGGNYKFTAVGISSVNHPRNPHAPTMHFNFRYFEVVDVETGKSTWWFGGGCDLTPSYLYDDDARHFHLPFKAACDAHNPTYYADFKKWCDDYFFIKHRGESRGIGGIFFDDLDSPSQSEAFAFVKDCAAAVAPAYLPIVVKRRKMPFTAKEKEWQLIRRGRYVEFNLIYDRGTKFGLFTPNARYESIFVSMPLYAKWVYCHDPSDDPRHIALLDVLKHPREWV</sequence>
<evidence type="ECO:0000256" key="7">
    <source>
        <dbReference type="ARBA" id="ARBA00023244"/>
    </source>
</evidence>
<dbReference type="PRINTS" id="PR00073">
    <property type="entry name" value="COPRGNOXDASE"/>
</dbReference>
<reference evidence="8" key="1">
    <citation type="submission" date="2019-11" db="UniProtKB">
        <authorList>
            <consortium name="WormBaseParasite"/>
        </authorList>
    </citation>
    <scope>IDENTIFICATION</scope>
</reference>
<dbReference type="NCBIfam" id="NF003727">
    <property type="entry name" value="PRK05330.1"/>
    <property type="match status" value="1"/>
</dbReference>
<keyword evidence="7" id="KW-0627">Porphyrin biosynthesis</keyword>
<organism evidence="8">
    <name type="scientific">Mesocestoides corti</name>
    <name type="common">Flatworm</name>
    <dbReference type="NCBI Taxonomy" id="53468"/>
    <lineage>
        <taxon>Eukaryota</taxon>
        <taxon>Metazoa</taxon>
        <taxon>Spiralia</taxon>
        <taxon>Lophotrochozoa</taxon>
        <taxon>Platyhelminthes</taxon>
        <taxon>Cestoda</taxon>
        <taxon>Eucestoda</taxon>
        <taxon>Cyclophyllidea</taxon>
        <taxon>Mesocestoididae</taxon>
        <taxon>Mesocestoides</taxon>
    </lineage>
</organism>
<dbReference type="PANTHER" id="PTHR10755:SF0">
    <property type="entry name" value="OXYGEN-DEPENDENT COPROPORPHYRINOGEN-III OXIDASE, MITOCHONDRIAL"/>
    <property type="match status" value="1"/>
</dbReference>
<evidence type="ECO:0000256" key="6">
    <source>
        <dbReference type="ARBA" id="ARBA00023133"/>
    </source>
</evidence>
<evidence type="ECO:0000256" key="1">
    <source>
        <dbReference type="ARBA" id="ARBA00005168"/>
    </source>
</evidence>
<comment type="similarity">
    <text evidence="2">Belongs to the aerobic coproporphyrinogen-III oxidase family.</text>
</comment>
<dbReference type="Gene3D" id="3.40.1500.10">
    <property type="entry name" value="Coproporphyrinogen III oxidase, aerobic"/>
    <property type="match status" value="1"/>
</dbReference>
<keyword evidence="5" id="KW-0560">Oxidoreductase</keyword>
<protein>
    <recommendedName>
        <fullName evidence="4">coproporphyrinogen oxidase</fullName>
        <ecNumber evidence="4">1.3.3.3</ecNumber>
    </recommendedName>
</protein>
<accession>A0A5K3FF58</accession>
<evidence type="ECO:0000256" key="2">
    <source>
        <dbReference type="ARBA" id="ARBA00010644"/>
    </source>
</evidence>
<evidence type="ECO:0000256" key="5">
    <source>
        <dbReference type="ARBA" id="ARBA00023002"/>
    </source>
</evidence>
<dbReference type="AlphaFoldDB" id="A0A5K3FF58"/>
<dbReference type="PIRSF" id="PIRSF000166">
    <property type="entry name" value="Coproporphyri_ox"/>
    <property type="match status" value="1"/>
</dbReference>
<comment type="pathway">
    <text evidence="1">Porphyrin-containing compound metabolism; protoporphyrin-IX biosynthesis; protoporphyrinogen-IX from coproporphyrinogen-III (O2 route): step 1/1.</text>
</comment>
<dbReference type="PANTHER" id="PTHR10755">
    <property type="entry name" value="COPROPORPHYRINOGEN III OXIDASE, MITOCHONDRIAL"/>
    <property type="match status" value="1"/>
</dbReference>
<evidence type="ECO:0000313" key="8">
    <source>
        <dbReference type="WBParaSite" id="MCU_006942-RA"/>
    </source>
</evidence>
<dbReference type="WBParaSite" id="MCU_006942-RA">
    <property type="protein sequence ID" value="MCU_006942-RA"/>
    <property type="gene ID" value="MCU_006942"/>
</dbReference>
<dbReference type="GO" id="GO:0006782">
    <property type="term" value="P:protoporphyrinogen IX biosynthetic process"/>
    <property type="evidence" value="ECO:0007669"/>
    <property type="project" value="UniProtKB-UniPathway"/>
</dbReference>
<dbReference type="InterPro" id="IPR036406">
    <property type="entry name" value="Coprogen_oxidase_aer_sf"/>
</dbReference>
<comment type="subunit">
    <text evidence="3">Homodimer.</text>
</comment>
<evidence type="ECO:0000256" key="3">
    <source>
        <dbReference type="ARBA" id="ARBA00011738"/>
    </source>
</evidence>
<dbReference type="FunFam" id="3.40.1500.10:FF:000002">
    <property type="entry name" value="oxygen-dependent coproporphyrinogen-III oxidase, mitochondrial"/>
    <property type="match status" value="1"/>
</dbReference>
<dbReference type="InterPro" id="IPR001260">
    <property type="entry name" value="Coprogen_oxidase_aer"/>
</dbReference>
<dbReference type="PROSITE" id="PS01021">
    <property type="entry name" value="COPROGEN_OXIDASE"/>
    <property type="match status" value="1"/>
</dbReference>
<dbReference type="Pfam" id="PF01218">
    <property type="entry name" value="Coprogen_oxidas"/>
    <property type="match status" value="1"/>
</dbReference>
<dbReference type="SUPFAM" id="SSF102886">
    <property type="entry name" value="Coproporphyrinogen III oxidase"/>
    <property type="match status" value="1"/>
</dbReference>
<dbReference type="EC" id="1.3.3.3" evidence="4"/>
<keyword evidence="6" id="KW-0350">Heme biosynthesis</keyword>
<dbReference type="UniPathway" id="UPA00251">
    <property type="reaction ID" value="UER00322"/>
</dbReference>
<dbReference type="GO" id="GO:0004109">
    <property type="term" value="F:coproporphyrinogen oxidase activity"/>
    <property type="evidence" value="ECO:0007669"/>
    <property type="project" value="UniProtKB-EC"/>
</dbReference>
<name>A0A5K3FF58_MESCO</name>
<proteinExistence type="inferred from homology"/>
<dbReference type="InterPro" id="IPR018375">
    <property type="entry name" value="Coprogen_oxidase_CS"/>
</dbReference>
<dbReference type="GO" id="GO:0005737">
    <property type="term" value="C:cytoplasm"/>
    <property type="evidence" value="ECO:0007669"/>
    <property type="project" value="TreeGrafter"/>
</dbReference>
<evidence type="ECO:0000256" key="4">
    <source>
        <dbReference type="ARBA" id="ARBA00012869"/>
    </source>
</evidence>